<gene>
    <name evidence="3" type="ORF">HII30_07165</name>
</gene>
<keyword evidence="1" id="KW-0472">Membrane</keyword>
<feature type="transmembrane region" description="Helical" evidence="1">
    <location>
        <begin position="77"/>
        <end position="97"/>
    </location>
</feature>
<evidence type="ECO:0000313" key="3">
    <source>
        <dbReference type="EMBL" id="NMO95565.1"/>
    </source>
</evidence>
<protein>
    <submittedName>
        <fullName evidence="3">DUF4395 domain-containing protein</fullName>
    </submittedName>
</protein>
<comment type="caution">
    <text evidence="3">The sequence shown here is derived from an EMBL/GenBank/DDBJ whole genome shotgun (WGS) entry which is preliminary data.</text>
</comment>
<keyword evidence="4" id="KW-1185">Reference proteome</keyword>
<dbReference type="AlphaFoldDB" id="A0A848M453"/>
<evidence type="ECO:0000259" key="2">
    <source>
        <dbReference type="Pfam" id="PF14340"/>
    </source>
</evidence>
<keyword evidence="1" id="KW-0812">Transmembrane</keyword>
<feature type="transmembrane region" description="Helical" evidence="1">
    <location>
        <begin position="29"/>
        <end position="56"/>
    </location>
</feature>
<dbReference type="InterPro" id="IPR016942">
    <property type="entry name" value="UCP030042"/>
</dbReference>
<dbReference type="Proteomes" id="UP000565468">
    <property type="component" value="Unassembled WGS sequence"/>
</dbReference>
<evidence type="ECO:0000256" key="1">
    <source>
        <dbReference type="SAM" id="Phobius"/>
    </source>
</evidence>
<keyword evidence="1" id="KW-1133">Transmembrane helix</keyword>
<organism evidence="3 4">
    <name type="scientific">Paenibacillus lemnae</name>
    <dbReference type="NCBI Taxonomy" id="1330551"/>
    <lineage>
        <taxon>Bacteria</taxon>
        <taxon>Bacillati</taxon>
        <taxon>Bacillota</taxon>
        <taxon>Bacilli</taxon>
        <taxon>Bacillales</taxon>
        <taxon>Paenibacillaceae</taxon>
        <taxon>Paenibacillus</taxon>
    </lineage>
</organism>
<reference evidence="3 4" key="1">
    <citation type="submission" date="2020-04" db="EMBL/GenBank/DDBJ databases">
        <title>Paenibacillus algicola sp. nov., a novel marine bacterium producing alginate lyase.</title>
        <authorList>
            <person name="Huang H."/>
        </authorList>
    </citation>
    <scope>NUCLEOTIDE SEQUENCE [LARGE SCALE GENOMIC DNA]</scope>
    <source>
        <strain evidence="3 4">L7-75</strain>
    </source>
</reference>
<name>A0A848M453_PAELE</name>
<evidence type="ECO:0000313" key="4">
    <source>
        <dbReference type="Proteomes" id="UP000565468"/>
    </source>
</evidence>
<dbReference type="EMBL" id="JABBPN010000004">
    <property type="protein sequence ID" value="NMO95565.1"/>
    <property type="molecule type" value="Genomic_DNA"/>
</dbReference>
<proteinExistence type="predicted"/>
<accession>A0A848M453</accession>
<feature type="transmembrane region" description="Helical" evidence="1">
    <location>
        <begin position="103"/>
        <end position="129"/>
    </location>
</feature>
<sequence>MKEIPVPYVKSNQTGIVIMLAAFFVTQSVWFIAALLVIQIAGLLFGLKGNLFVQIARPFLSRLVRRSETEAAELQRFNNVLAVSFLVLSLLSLLMGWTVAGNVFAAMMGGAALAALLGYCIGCTVYFQYKQYRARRLQRG</sequence>
<dbReference type="PIRSF" id="PIRSF030042">
    <property type="entry name" value="UCP030042"/>
    <property type="match status" value="1"/>
</dbReference>
<feature type="domain" description="DUF4395" evidence="2">
    <location>
        <begin position="4"/>
        <end position="131"/>
    </location>
</feature>
<dbReference type="Pfam" id="PF14340">
    <property type="entry name" value="DUF4395"/>
    <property type="match status" value="1"/>
</dbReference>
<dbReference type="RefSeq" id="WP_169504335.1">
    <property type="nucleotide sequence ID" value="NZ_JABBPN010000004.1"/>
</dbReference>
<dbReference type="InterPro" id="IPR025508">
    <property type="entry name" value="DUF4395"/>
</dbReference>